<dbReference type="Proteomes" id="UP001066276">
    <property type="component" value="Chromosome 4_1"/>
</dbReference>
<accession>A0AAV7T757</accession>
<evidence type="ECO:0000256" key="1">
    <source>
        <dbReference type="SAM" id="MobiDB-lite"/>
    </source>
</evidence>
<organism evidence="2 3">
    <name type="scientific">Pleurodeles waltl</name>
    <name type="common">Iberian ribbed newt</name>
    <dbReference type="NCBI Taxonomy" id="8319"/>
    <lineage>
        <taxon>Eukaryota</taxon>
        <taxon>Metazoa</taxon>
        <taxon>Chordata</taxon>
        <taxon>Craniata</taxon>
        <taxon>Vertebrata</taxon>
        <taxon>Euteleostomi</taxon>
        <taxon>Amphibia</taxon>
        <taxon>Batrachia</taxon>
        <taxon>Caudata</taxon>
        <taxon>Salamandroidea</taxon>
        <taxon>Salamandridae</taxon>
        <taxon>Pleurodelinae</taxon>
        <taxon>Pleurodeles</taxon>
    </lineage>
</organism>
<comment type="caution">
    <text evidence="2">The sequence shown here is derived from an EMBL/GenBank/DDBJ whole genome shotgun (WGS) entry which is preliminary data.</text>
</comment>
<evidence type="ECO:0000313" key="2">
    <source>
        <dbReference type="EMBL" id="KAJ1172220.1"/>
    </source>
</evidence>
<keyword evidence="3" id="KW-1185">Reference proteome</keyword>
<dbReference type="EMBL" id="JANPWB010000007">
    <property type="protein sequence ID" value="KAJ1172220.1"/>
    <property type="molecule type" value="Genomic_DNA"/>
</dbReference>
<name>A0AAV7T757_PLEWA</name>
<proteinExistence type="predicted"/>
<evidence type="ECO:0000313" key="3">
    <source>
        <dbReference type="Proteomes" id="UP001066276"/>
    </source>
</evidence>
<dbReference type="AlphaFoldDB" id="A0AAV7T757"/>
<gene>
    <name evidence="2" type="ORF">NDU88_004068</name>
</gene>
<reference evidence="2" key="1">
    <citation type="journal article" date="2022" name="bioRxiv">
        <title>Sequencing and chromosome-scale assembly of the giantPleurodeles waltlgenome.</title>
        <authorList>
            <person name="Brown T."/>
            <person name="Elewa A."/>
            <person name="Iarovenko S."/>
            <person name="Subramanian E."/>
            <person name="Araus A.J."/>
            <person name="Petzold A."/>
            <person name="Susuki M."/>
            <person name="Suzuki K.-i.T."/>
            <person name="Hayashi T."/>
            <person name="Toyoda A."/>
            <person name="Oliveira C."/>
            <person name="Osipova E."/>
            <person name="Leigh N.D."/>
            <person name="Simon A."/>
            <person name="Yun M.H."/>
        </authorList>
    </citation>
    <scope>NUCLEOTIDE SEQUENCE</scope>
    <source>
        <strain evidence="2">20211129_DDA</strain>
        <tissue evidence="2">Liver</tissue>
    </source>
</reference>
<protein>
    <submittedName>
        <fullName evidence="2">Uncharacterized protein</fullName>
    </submittedName>
</protein>
<feature type="compositionally biased region" description="Basic and acidic residues" evidence="1">
    <location>
        <begin position="1"/>
        <end position="18"/>
    </location>
</feature>
<feature type="region of interest" description="Disordered" evidence="1">
    <location>
        <begin position="1"/>
        <end position="99"/>
    </location>
</feature>
<sequence>MLDKDPTGPKGSEVERAVADMNPAVAAPGTRVAGGRDLRAPPSLGDDGPGGAGSPVSEEVEPCLTAAQQAQRRSGIAGSARVQGGLRAPPPDVGLRQSP</sequence>